<name>A0AAW2EHP1_9HYME</name>
<evidence type="ECO:0000256" key="1">
    <source>
        <dbReference type="SAM" id="Phobius"/>
    </source>
</evidence>
<evidence type="ECO:0000313" key="2">
    <source>
        <dbReference type="EMBL" id="KAL0102440.1"/>
    </source>
</evidence>
<reference evidence="2 3" key="1">
    <citation type="submission" date="2023-03" db="EMBL/GenBank/DDBJ databases">
        <title>High recombination rates correlate with genetic variation in Cardiocondyla obscurior ants.</title>
        <authorList>
            <person name="Errbii M."/>
        </authorList>
    </citation>
    <scope>NUCLEOTIDE SEQUENCE [LARGE SCALE GENOMIC DNA]</scope>
    <source>
        <strain evidence="2">Alpha-2009</strain>
        <tissue evidence="2">Whole body</tissue>
    </source>
</reference>
<protein>
    <submittedName>
        <fullName evidence="2">Uncharacterized protein</fullName>
    </submittedName>
</protein>
<proteinExistence type="predicted"/>
<dbReference type="EMBL" id="JADYXP020000022">
    <property type="protein sequence ID" value="KAL0102440.1"/>
    <property type="molecule type" value="Genomic_DNA"/>
</dbReference>
<evidence type="ECO:0000313" key="3">
    <source>
        <dbReference type="Proteomes" id="UP001430953"/>
    </source>
</evidence>
<keyword evidence="1" id="KW-0812">Transmembrane</keyword>
<dbReference type="AlphaFoldDB" id="A0AAW2EHP1"/>
<keyword evidence="1" id="KW-1133">Transmembrane helix</keyword>
<accession>A0AAW2EHP1</accession>
<dbReference type="Proteomes" id="UP001430953">
    <property type="component" value="Unassembled WGS sequence"/>
</dbReference>
<comment type="caution">
    <text evidence="2">The sequence shown here is derived from an EMBL/GenBank/DDBJ whole genome shotgun (WGS) entry which is preliminary data.</text>
</comment>
<keyword evidence="1" id="KW-0472">Membrane</keyword>
<feature type="transmembrane region" description="Helical" evidence="1">
    <location>
        <begin position="27"/>
        <end position="48"/>
    </location>
</feature>
<organism evidence="2 3">
    <name type="scientific">Cardiocondyla obscurior</name>
    <dbReference type="NCBI Taxonomy" id="286306"/>
    <lineage>
        <taxon>Eukaryota</taxon>
        <taxon>Metazoa</taxon>
        <taxon>Ecdysozoa</taxon>
        <taxon>Arthropoda</taxon>
        <taxon>Hexapoda</taxon>
        <taxon>Insecta</taxon>
        <taxon>Pterygota</taxon>
        <taxon>Neoptera</taxon>
        <taxon>Endopterygota</taxon>
        <taxon>Hymenoptera</taxon>
        <taxon>Apocrita</taxon>
        <taxon>Aculeata</taxon>
        <taxon>Formicoidea</taxon>
        <taxon>Formicidae</taxon>
        <taxon>Myrmicinae</taxon>
        <taxon>Cardiocondyla</taxon>
    </lineage>
</organism>
<gene>
    <name evidence="2" type="ORF">PUN28_018009</name>
</gene>
<keyword evidence="3" id="KW-1185">Reference proteome</keyword>
<sequence length="109" mass="12676">MITVFTCFTVLAIYAYFAEFPETSHVIVLQTLIALAYMTMFLPCHMLFSKFTSAYIIPEQMKRTSFMSGSFNKYEFIEFSTLLKRKFPPINSTTFRLSINIVFIHTGLK</sequence>